<evidence type="ECO:0000313" key="4">
    <source>
        <dbReference type="Proteomes" id="UP000327179"/>
    </source>
</evidence>
<keyword evidence="1" id="KW-0175">Coiled coil</keyword>
<evidence type="ECO:0000256" key="1">
    <source>
        <dbReference type="SAM" id="Coils"/>
    </source>
</evidence>
<protein>
    <submittedName>
        <fullName evidence="3">Transcriptional regulator</fullName>
    </submittedName>
</protein>
<evidence type="ECO:0000259" key="2">
    <source>
        <dbReference type="Pfam" id="PF22055"/>
    </source>
</evidence>
<gene>
    <name evidence="3" type="ORF">FXN65_13455</name>
</gene>
<dbReference type="Pfam" id="PF22055">
    <property type="entry name" value="MvaT_DBD"/>
    <property type="match status" value="1"/>
</dbReference>
<name>A0A5J6QML6_9GAMM</name>
<accession>A0A5J6QML6</accession>
<keyword evidence="4" id="KW-1185">Reference proteome</keyword>
<evidence type="ECO:0000313" key="3">
    <source>
        <dbReference type="EMBL" id="QEY63025.1"/>
    </source>
</evidence>
<dbReference type="AlphaFoldDB" id="A0A5J6QML6"/>
<dbReference type="CDD" id="cd16170">
    <property type="entry name" value="MvaT_DBD"/>
    <property type="match status" value="1"/>
</dbReference>
<proteinExistence type="predicted"/>
<feature type="coiled-coil region" evidence="1">
    <location>
        <begin position="4"/>
        <end position="31"/>
    </location>
</feature>
<dbReference type="RefSeq" id="WP_151133678.1">
    <property type="nucleotide sequence ID" value="NZ_CP043311.1"/>
</dbReference>
<dbReference type="NCBIfam" id="NF041859">
    <property type="entry name" value="silencer_MvaTU"/>
    <property type="match status" value="1"/>
</dbReference>
<feature type="domain" description="MvaT DNA-binding" evidence="2">
    <location>
        <begin position="80"/>
        <end position="116"/>
    </location>
</feature>
<dbReference type="InterPro" id="IPR035616">
    <property type="entry name" value="MvaT_DBD"/>
</dbReference>
<dbReference type="Proteomes" id="UP000327179">
    <property type="component" value="Chromosome"/>
</dbReference>
<reference evidence="3 4" key="1">
    <citation type="submission" date="2019-08" db="EMBL/GenBank/DDBJ databases">
        <title>Whole-genome Sequencing of e-waste polymer degrading bacterium Pseudomonas sp. strain PE08.</title>
        <authorList>
            <person name="Kirdat K."/>
            <person name="Debbarma P."/>
            <person name="Narawade N."/>
            <person name="Suyal D."/>
            <person name="Thorat V."/>
            <person name="Shouche Y."/>
            <person name="Goel R."/>
            <person name="Yadav A."/>
        </authorList>
    </citation>
    <scope>NUCLEOTIDE SEQUENCE [LARGE SCALE GENOMIC DNA]</scope>
    <source>
        <strain evidence="3 4">PE08</strain>
    </source>
</reference>
<dbReference type="KEGG" id="plal:FXN65_13455"/>
<sequence length="118" mass="13547">MSKIAEFKRLEAQLAEQLAALENLKNNGELKREIEFENKLKALLKEYDFGLKAVINILDPSVRREAVAPAKDKRRERTVKTYKNPHTNEIVETKGGNHKVLNAWKAEFGAETVKSWLQ</sequence>
<dbReference type="EMBL" id="CP043311">
    <property type="protein sequence ID" value="QEY63025.1"/>
    <property type="molecule type" value="Genomic_DNA"/>
</dbReference>
<organism evidence="3 4">
    <name type="scientific">Metapseudomonas lalkuanensis</name>
    <dbReference type="NCBI Taxonomy" id="2604832"/>
    <lineage>
        <taxon>Bacteria</taxon>
        <taxon>Pseudomonadati</taxon>
        <taxon>Pseudomonadota</taxon>
        <taxon>Gammaproteobacteria</taxon>
        <taxon>Pseudomonadales</taxon>
        <taxon>Pseudomonadaceae</taxon>
        <taxon>Metapseudomonas</taxon>
    </lineage>
</organism>